<feature type="region of interest" description="Disordered" evidence="7">
    <location>
        <begin position="570"/>
        <end position="599"/>
    </location>
</feature>
<evidence type="ECO:0000256" key="5">
    <source>
        <dbReference type="ARBA" id="ARBA00022840"/>
    </source>
</evidence>
<dbReference type="PROSITE" id="PS00107">
    <property type="entry name" value="PROTEIN_KINASE_ATP"/>
    <property type="match status" value="1"/>
</dbReference>
<protein>
    <submittedName>
        <fullName evidence="9">Serine/threonine-protein kinase mph1</fullName>
    </submittedName>
</protein>
<proteinExistence type="predicted"/>
<dbReference type="InterPro" id="IPR008271">
    <property type="entry name" value="Ser/Thr_kinase_AS"/>
</dbReference>
<feature type="binding site" evidence="6">
    <location>
        <position position="663"/>
    </location>
    <ligand>
        <name>ATP</name>
        <dbReference type="ChEBI" id="CHEBI:30616"/>
    </ligand>
</feature>
<organism evidence="9 10">
    <name type="scientific">Paratrimastix pyriformis</name>
    <dbReference type="NCBI Taxonomy" id="342808"/>
    <lineage>
        <taxon>Eukaryota</taxon>
        <taxon>Metamonada</taxon>
        <taxon>Preaxostyla</taxon>
        <taxon>Paratrimastigidae</taxon>
        <taxon>Paratrimastix</taxon>
    </lineage>
</organism>
<dbReference type="Gene3D" id="1.10.510.10">
    <property type="entry name" value="Transferase(Phosphotransferase) domain 1"/>
    <property type="match status" value="3"/>
</dbReference>
<evidence type="ECO:0000256" key="2">
    <source>
        <dbReference type="ARBA" id="ARBA00022679"/>
    </source>
</evidence>
<dbReference type="PROSITE" id="PS00108">
    <property type="entry name" value="PROTEIN_KINASE_ST"/>
    <property type="match status" value="1"/>
</dbReference>
<reference evidence="9" key="1">
    <citation type="journal article" date="2022" name="bioRxiv">
        <title>Genomics of Preaxostyla Flagellates Illuminates Evolutionary Transitions and the Path Towards Mitochondrial Loss.</title>
        <authorList>
            <person name="Novak L.V.F."/>
            <person name="Treitli S.C."/>
            <person name="Pyrih J."/>
            <person name="Halakuc P."/>
            <person name="Pipaliya S.V."/>
            <person name="Vacek V."/>
            <person name="Brzon O."/>
            <person name="Soukal P."/>
            <person name="Eme L."/>
            <person name="Dacks J.B."/>
            <person name="Karnkowska A."/>
            <person name="Elias M."/>
            <person name="Hampl V."/>
        </authorList>
    </citation>
    <scope>NUCLEOTIDE SEQUENCE</scope>
    <source>
        <strain evidence="9">RCP-MX</strain>
    </source>
</reference>
<dbReference type="Proteomes" id="UP001141327">
    <property type="component" value="Unassembled WGS sequence"/>
</dbReference>
<name>A0ABQ8UEB5_9EUKA</name>
<evidence type="ECO:0000256" key="4">
    <source>
        <dbReference type="ARBA" id="ARBA00022777"/>
    </source>
</evidence>
<feature type="domain" description="Protein kinase" evidence="8">
    <location>
        <begin position="634"/>
        <end position="954"/>
    </location>
</feature>
<dbReference type="EMBL" id="JAPMOS010000043">
    <property type="protein sequence ID" value="KAJ4457632.1"/>
    <property type="molecule type" value="Genomic_DNA"/>
</dbReference>
<dbReference type="SMART" id="SM00220">
    <property type="entry name" value="S_TKc"/>
    <property type="match status" value="2"/>
</dbReference>
<feature type="compositionally biased region" description="Pro residues" evidence="7">
    <location>
        <begin position="344"/>
        <end position="353"/>
    </location>
</feature>
<dbReference type="InterPro" id="IPR011009">
    <property type="entry name" value="Kinase-like_dom_sf"/>
</dbReference>
<evidence type="ECO:0000256" key="3">
    <source>
        <dbReference type="ARBA" id="ARBA00022741"/>
    </source>
</evidence>
<comment type="caution">
    <text evidence="9">The sequence shown here is derived from an EMBL/GenBank/DDBJ whole genome shotgun (WGS) entry which is preliminary data.</text>
</comment>
<feature type="domain" description="Protein kinase" evidence="8">
    <location>
        <begin position="28"/>
        <end position="302"/>
    </location>
</feature>
<dbReference type="InterPro" id="IPR017441">
    <property type="entry name" value="Protein_kinase_ATP_BS"/>
</dbReference>
<sequence>MACCPPPSWVRTRESFVETSGENSVNQYVWSTQLGSGSYGSVFRAVDTTTNKEHAIKICCRNTECLFQATVDAPQNVPATSGQLIDREVDILSKFCNDHIIHLDEEIRDRDPLGRGLHYLVFELADGGALGDPQELRAGGGLSPPELKTCVHDLIQGVACMHRNGVIHRDLKPSNLLRTSTGILKVADFDLAMEVKPGQLCNGSGNTTPVILAPEAIGGRPYCGFQADMWAVGCCIYQMIAGHLPFHSPGITYVQLLRDIGEKQIVIPDSIDPSLHELLTGLLERDPQRRLNYLQAQLHPDVKPPIAESTATASVAPTVRKRRFDWKRTFVLGNPELVEAAAPTPSPTSPSSPPEQGAAASITSARSNPASPVSMDLDHPLGDLPQPTPVVPPPAMVVAPTPAWLPPRPVQATPAQVMFPPTAASPLETAFSFPPATASAVPQVRPTSGGGTGPSHHVHPSRTYAPSSITTTTTTTTTGVSGKVALIPTTPGPTPTAGIRPRLTFRDFEPASVRRRGSGGEQQQQVPRLASPPPVLSSSNGNHNSPTGGLAADLVPLSRVKRAASLGSVDTAVPLVPQQPPTTPPGSSDRKSGGSSLTGGSSTITLSYLGALSPLSPAPVAMTQTQTQVADRWYHKLELIGSGGSGKVWRVLCWNDKRLYAMKKISQTAEVPSLEAYRNEIDLLVRLRGSKQIVTLVDWGPQPLTPECAHLYMVMELGECDFNKYLHQQRQKTSPSAPPPGPGDPTDRRPLLPMNSVRLYWQQMLEAVAVIHQHGIVHGDLKPANFLLVQGSLKLIDFGIAQRMQDGTTHIHRTDWAGTPNYMAPETLNHASTDSTFKMGRPADIWSLGCILYQIIYGRPPFDRHRYTSPHTPLVTPFAEDYLWPAPIIYGRPPFDRFANTILKINRIIDTTYEIEFPEPPEHNNFVLDVMRWCLVRDPKRRITMDALLSHPFLSTSVPRPDAAIITQQEMALLLTLARKPPQLAEEIVMRMRNGDPSFDLATFLAQAPTI</sequence>
<feature type="region of interest" description="Disordered" evidence="7">
    <location>
        <begin position="728"/>
        <end position="750"/>
    </location>
</feature>
<keyword evidence="5 6" id="KW-0067">ATP-binding</keyword>
<feature type="compositionally biased region" description="Polar residues" evidence="7">
    <location>
        <begin position="536"/>
        <end position="547"/>
    </location>
</feature>
<dbReference type="PANTHER" id="PTHR22974">
    <property type="entry name" value="MIXED LINEAGE PROTEIN KINASE"/>
    <property type="match status" value="1"/>
</dbReference>
<dbReference type="InterPro" id="IPR000719">
    <property type="entry name" value="Prot_kinase_dom"/>
</dbReference>
<dbReference type="PROSITE" id="PS50011">
    <property type="entry name" value="PROTEIN_KINASE_DOM"/>
    <property type="match status" value="2"/>
</dbReference>
<dbReference type="Gene3D" id="3.30.200.20">
    <property type="entry name" value="Phosphorylase Kinase, domain 1"/>
    <property type="match status" value="1"/>
</dbReference>
<dbReference type="PANTHER" id="PTHR22974:SF21">
    <property type="entry name" value="DUAL SPECIFICITY PROTEIN KINASE TTK"/>
    <property type="match status" value="1"/>
</dbReference>
<keyword evidence="2" id="KW-0808">Transferase</keyword>
<feature type="region of interest" description="Disordered" evidence="7">
    <location>
        <begin position="439"/>
        <end position="551"/>
    </location>
</feature>
<keyword evidence="3 6" id="KW-0547">Nucleotide-binding</keyword>
<dbReference type="SUPFAM" id="SSF56112">
    <property type="entry name" value="Protein kinase-like (PK-like)"/>
    <property type="match status" value="2"/>
</dbReference>
<keyword evidence="1" id="KW-0723">Serine/threonine-protein kinase</keyword>
<feature type="compositionally biased region" description="Polar residues" evidence="7">
    <location>
        <begin position="361"/>
        <end position="371"/>
    </location>
</feature>
<keyword evidence="10" id="KW-1185">Reference proteome</keyword>
<evidence type="ECO:0000256" key="7">
    <source>
        <dbReference type="SAM" id="MobiDB-lite"/>
    </source>
</evidence>
<gene>
    <name evidence="9" type="ORF">PAPYR_6888</name>
</gene>
<evidence type="ECO:0000313" key="10">
    <source>
        <dbReference type="Proteomes" id="UP001141327"/>
    </source>
</evidence>
<dbReference type="Pfam" id="PF00069">
    <property type="entry name" value="Pkinase"/>
    <property type="match status" value="2"/>
</dbReference>
<evidence type="ECO:0000259" key="8">
    <source>
        <dbReference type="PROSITE" id="PS50011"/>
    </source>
</evidence>
<dbReference type="GO" id="GO:0016301">
    <property type="term" value="F:kinase activity"/>
    <property type="evidence" value="ECO:0007669"/>
    <property type="project" value="UniProtKB-KW"/>
</dbReference>
<feature type="region of interest" description="Disordered" evidence="7">
    <location>
        <begin position="337"/>
        <end position="378"/>
    </location>
</feature>
<evidence type="ECO:0000256" key="1">
    <source>
        <dbReference type="ARBA" id="ARBA00022527"/>
    </source>
</evidence>
<evidence type="ECO:0000313" key="9">
    <source>
        <dbReference type="EMBL" id="KAJ4457632.1"/>
    </source>
</evidence>
<keyword evidence="4 9" id="KW-0418">Kinase</keyword>
<evidence type="ECO:0000256" key="6">
    <source>
        <dbReference type="PROSITE-ProRule" id="PRU10141"/>
    </source>
</evidence>
<accession>A0ABQ8UEB5</accession>